<keyword evidence="2 6" id="KW-0288">FMN</keyword>
<evidence type="ECO:0000256" key="5">
    <source>
        <dbReference type="ARBA" id="ARBA00033748"/>
    </source>
</evidence>
<evidence type="ECO:0000313" key="9">
    <source>
        <dbReference type="Proteomes" id="UP000478740"/>
    </source>
</evidence>
<dbReference type="InterPro" id="IPR051260">
    <property type="entry name" value="Diverse_substr_monoxygenases"/>
</dbReference>
<sequence>MARPVRLGVNVLASGRHDAAWKTLPDAATLSTDIDAFIRIAKVAERGLIDALFLADGPGGLVEESFTRPWRALDPVTLLSGLSQQTDHIGLVATTSTIFGHPYVVARQIASLDHISKGRAAWNIITSQTPVALDAYGLDKGFSQDERYQRAREFAEIVTGLWDSVPQDAVVASGDVFVDERRLRPIDVQGRHFRARGSLSATVPPQGRPVIFQAGQSEDSKAFGARYADALFTGQRTLQGGQKFFADVKALARANGRDPSQLLVMPGLFPILGSTEAEAQRRKADLDAGLDIGFLHGELARHFGLTPDDIPLDRVLPFDLIDRAEPNVPIASRWPRAQILSEARPANWTARQAALSNIIGGHRMVVGTPEQVADDILRWIDGDAADGFNLNIDVQTSGLEDIVDHLIPILQKRGRFRTRYEGRTLRDHLGLARYTDPRDLATRRTGTRD</sequence>
<feature type="domain" description="Luciferase-like" evidence="7">
    <location>
        <begin position="32"/>
        <end position="379"/>
    </location>
</feature>
<dbReference type="PANTHER" id="PTHR30011">
    <property type="entry name" value="ALKANESULFONATE MONOOXYGENASE-RELATED"/>
    <property type="match status" value="1"/>
</dbReference>
<feature type="binding site" evidence="6">
    <location>
        <position position="148"/>
    </location>
    <ligand>
        <name>FMN</name>
        <dbReference type="ChEBI" id="CHEBI:58210"/>
    </ligand>
</feature>
<dbReference type="InterPro" id="IPR016215">
    <property type="entry name" value="NTA_MOA"/>
</dbReference>
<comment type="caution">
    <text evidence="8">The sequence shown here is derived from an EMBL/GenBank/DDBJ whole genome shotgun (WGS) entry which is preliminary data.</text>
</comment>
<dbReference type="CDD" id="cd01095">
    <property type="entry name" value="Nitrilotriacetate_monoxgenase"/>
    <property type="match status" value="1"/>
</dbReference>
<evidence type="ECO:0000259" key="7">
    <source>
        <dbReference type="Pfam" id="PF00296"/>
    </source>
</evidence>
<feature type="binding site" evidence="6">
    <location>
        <position position="56"/>
    </location>
    <ligand>
        <name>FMN</name>
        <dbReference type="ChEBI" id="CHEBI:58210"/>
    </ligand>
</feature>
<dbReference type="PIRSF" id="PIRSF000337">
    <property type="entry name" value="NTA_MOA"/>
    <property type="match status" value="1"/>
</dbReference>
<dbReference type="Pfam" id="PF00296">
    <property type="entry name" value="Bac_luciferase"/>
    <property type="match status" value="1"/>
</dbReference>
<feature type="binding site" evidence="6">
    <location>
        <position position="217"/>
    </location>
    <ligand>
        <name>FMN</name>
        <dbReference type="ChEBI" id="CHEBI:58210"/>
    </ligand>
</feature>
<name>A0A6L6IXI6_9RHOB</name>
<reference evidence="8 9" key="1">
    <citation type="submission" date="2019-11" db="EMBL/GenBank/DDBJ databases">
        <authorList>
            <person name="Dong K."/>
        </authorList>
    </citation>
    <scope>NUCLEOTIDE SEQUENCE [LARGE SCALE GENOMIC DNA]</scope>
    <source>
        <strain evidence="8 9">DK608</strain>
    </source>
</reference>
<keyword evidence="1 6" id="KW-0285">Flavoprotein</keyword>
<evidence type="ECO:0000313" key="8">
    <source>
        <dbReference type="EMBL" id="MTH63992.1"/>
    </source>
</evidence>
<dbReference type="PANTHER" id="PTHR30011:SF16">
    <property type="entry name" value="C2H2 FINGER DOMAIN TRANSCRIPTION FACTOR (EUROFUNG)-RELATED"/>
    <property type="match status" value="1"/>
</dbReference>
<evidence type="ECO:0000256" key="1">
    <source>
        <dbReference type="ARBA" id="ARBA00022630"/>
    </source>
</evidence>
<evidence type="ECO:0000256" key="2">
    <source>
        <dbReference type="ARBA" id="ARBA00022643"/>
    </source>
</evidence>
<organism evidence="8 9">
    <name type="scientific">Paracoccus shanxieyensis</name>
    <dbReference type="NCBI Taxonomy" id="2675752"/>
    <lineage>
        <taxon>Bacteria</taxon>
        <taxon>Pseudomonadati</taxon>
        <taxon>Pseudomonadota</taxon>
        <taxon>Alphaproteobacteria</taxon>
        <taxon>Rhodobacterales</taxon>
        <taxon>Paracoccaceae</taxon>
        <taxon>Paracoccus</taxon>
    </lineage>
</organism>
<dbReference type="InterPro" id="IPR036661">
    <property type="entry name" value="Luciferase-like_sf"/>
</dbReference>
<dbReference type="EC" id="1.14.-.-" evidence="8"/>
<comment type="similarity">
    <text evidence="5">Belongs to the NtaA/SnaA/DszA monooxygenase family.</text>
</comment>
<evidence type="ECO:0000256" key="6">
    <source>
        <dbReference type="PIRSR" id="PIRSR000337-1"/>
    </source>
</evidence>
<dbReference type="Gene3D" id="3.20.20.30">
    <property type="entry name" value="Luciferase-like domain"/>
    <property type="match status" value="1"/>
</dbReference>
<dbReference type="AlphaFoldDB" id="A0A6L6IXI6"/>
<dbReference type="NCBIfam" id="TIGR03860">
    <property type="entry name" value="FMN_nitrolo"/>
    <property type="match status" value="1"/>
</dbReference>
<dbReference type="SUPFAM" id="SSF51679">
    <property type="entry name" value="Bacterial luciferase-like"/>
    <property type="match status" value="1"/>
</dbReference>
<dbReference type="InterPro" id="IPR011251">
    <property type="entry name" value="Luciferase-like_dom"/>
</dbReference>
<keyword evidence="4 8" id="KW-0503">Monooxygenase</keyword>
<proteinExistence type="inferred from homology"/>
<protein>
    <submittedName>
        <fullName evidence="8">NtaA/DmoA family FMN-dependent monooxygenase</fullName>
        <ecNumber evidence="8">1.14.-.-</ecNumber>
    </submittedName>
</protein>
<evidence type="ECO:0000256" key="3">
    <source>
        <dbReference type="ARBA" id="ARBA00023002"/>
    </source>
</evidence>
<dbReference type="GO" id="GO:0004497">
    <property type="term" value="F:monooxygenase activity"/>
    <property type="evidence" value="ECO:0007669"/>
    <property type="project" value="UniProtKB-KW"/>
</dbReference>
<dbReference type="GO" id="GO:0016705">
    <property type="term" value="F:oxidoreductase activity, acting on paired donors, with incorporation or reduction of molecular oxygen"/>
    <property type="evidence" value="ECO:0007669"/>
    <property type="project" value="InterPro"/>
</dbReference>
<feature type="binding site" evidence="6">
    <location>
        <position position="94"/>
    </location>
    <ligand>
        <name>FMN</name>
        <dbReference type="ChEBI" id="CHEBI:58210"/>
    </ligand>
</feature>
<dbReference type="Proteomes" id="UP000478740">
    <property type="component" value="Unassembled WGS sequence"/>
</dbReference>
<gene>
    <name evidence="8" type="ORF">GL284_06905</name>
</gene>
<dbReference type="RefSeq" id="WP_155043865.1">
    <property type="nucleotide sequence ID" value="NZ_WMIH01000004.1"/>
</dbReference>
<evidence type="ECO:0000256" key="4">
    <source>
        <dbReference type="ARBA" id="ARBA00023033"/>
    </source>
</evidence>
<keyword evidence="9" id="KW-1185">Reference proteome</keyword>
<accession>A0A6L6IXI6</accession>
<keyword evidence="3 8" id="KW-0560">Oxidoreductase</keyword>
<dbReference type="EMBL" id="WMII01000005">
    <property type="protein sequence ID" value="MTH63992.1"/>
    <property type="molecule type" value="Genomic_DNA"/>
</dbReference>